<evidence type="ECO:0000313" key="2">
    <source>
        <dbReference type="EMBL" id="ETS84512.1"/>
    </source>
</evidence>
<organism evidence="2 3">
    <name type="scientific">Pestalotiopsis fici (strain W106-1 / CGMCC3.15140)</name>
    <dbReference type="NCBI Taxonomy" id="1229662"/>
    <lineage>
        <taxon>Eukaryota</taxon>
        <taxon>Fungi</taxon>
        <taxon>Dikarya</taxon>
        <taxon>Ascomycota</taxon>
        <taxon>Pezizomycotina</taxon>
        <taxon>Sordariomycetes</taxon>
        <taxon>Xylariomycetidae</taxon>
        <taxon>Amphisphaeriales</taxon>
        <taxon>Sporocadaceae</taxon>
        <taxon>Pestalotiopsis</taxon>
    </lineage>
</organism>
<dbReference type="AlphaFoldDB" id="W3XGF1"/>
<dbReference type="InParanoid" id="W3XGF1"/>
<reference evidence="3" key="1">
    <citation type="journal article" date="2015" name="BMC Genomics">
        <title>Genomic and transcriptomic analysis of the endophytic fungus Pestalotiopsis fici reveals its lifestyle and high potential for synthesis of natural products.</title>
        <authorList>
            <person name="Wang X."/>
            <person name="Zhang X."/>
            <person name="Liu L."/>
            <person name="Xiang M."/>
            <person name="Wang W."/>
            <person name="Sun X."/>
            <person name="Che Y."/>
            <person name="Guo L."/>
            <person name="Liu G."/>
            <person name="Guo L."/>
            <person name="Wang C."/>
            <person name="Yin W.B."/>
            <person name="Stadler M."/>
            <person name="Zhang X."/>
            <person name="Liu X."/>
        </authorList>
    </citation>
    <scope>NUCLEOTIDE SEQUENCE [LARGE SCALE GENOMIC DNA]</scope>
    <source>
        <strain evidence="3">W106-1 / CGMCC3.15140</strain>
    </source>
</reference>
<accession>W3XGF1</accession>
<feature type="region of interest" description="Disordered" evidence="1">
    <location>
        <begin position="41"/>
        <end position="63"/>
    </location>
</feature>
<dbReference type="EMBL" id="KI912110">
    <property type="protein sequence ID" value="ETS84512.1"/>
    <property type="molecule type" value="Genomic_DNA"/>
</dbReference>
<sequence length="203" mass="22740">MASEDEENNHVVVPSHAIQALTNEFRGGVGEVQEAIRKLREDLQSSEATTDASRRSLPKAEATIDPDHQAELARAEDKYDKLLEAYEQQALIISQLQSMRTRTGPKFGTPTDDEIINDFTRLKGAILQLVRNHIVAKGKKGMESIDPLWVQSQVASGLHQNYFTKTARPFGFRSTEINDALQRLEINAEILDYDGRMPVTPLP</sequence>
<evidence type="ECO:0000256" key="1">
    <source>
        <dbReference type="SAM" id="MobiDB-lite"/>
    </source>
</evidence>
<dbReference type="RefSeq" id="XP_007829309.1">
    <property type="nucleotide sequence ID" value="XM_007831118.1"/>
</dbReference>
<keyword evidence="3" id="KW-1185">Reference proteome</keyword>
<dbReference type="Proteomes" id="UP000030651">
    <property type="component" value="Unassembled WGS sequence"/>
</dbReference>
<gene>
    <name evidence="2" type="ORF">PFICI_02537</name>
</gene>
<dbReference type="KEGG" id="pfy:PFICI_02537"/>
<name>W3XGF1_PESFW</name>
<protein>
    <submittedName>
        <fullName evidence="2">Uncharacterized protein</fullName>
    </submittedName>
</protein>
<dbReference type="HOGENOM" id="CLU_1349338_0_0_1"/>
<proteinExistence type="predicted"/>
<evidence type="ECO:0000313" key="3">
    <source>
        <dbReference type="Proteomes" id="UP000030651"/>
    </source>
</evidence>
<dbReference type="GeneID" id="19267550"/>